<feature type="transmembrane region" description="Helical" evidence="1">
    <location>
        <begin position="20"/>
        <end position="42"/>
    </location>
</feature>
<feature type="transmembrane region" description="Helical" evidence="1">
    <location>
        <begin position="94"/>
        <end position="114"/>
    </location>
</feature>
<evidence type="ECO:0000256" key="1">
    <source>
        <dbReference type="SAM" id="Phobius"/>
    </source>
</evidence>
<evidence type="ECO:0000313" key="3">
    <source>
        <dbReference type="Proteomes" id="UP000252893"/>
    </source>
</evidence>
<organism evidence="2 3">
    <name type="scientific">Pseudochrobactrum asaccharolyticum</name>
    <dbReference type="NCBI Taxonomy" id="354351"/>
    <lineage>
        <taxon>Bacteria</taxon>
        <taxon>Pseudomonadati</taxon>
        <taxon>Pseudomonadota</taxon>
        <taxon>Alphaproteobacteria</taxon>
        <taxon>Hyphomicrobiales</taxon>
        <taxon>Brucellaceae</taxon>
        <taxon>Pseudochrobactrum</taxon>
    </lineage>
</organism>
<proteinExistence type="predicted"/>
<comment type="caution">
    <text evidence="2">The sequence shown here is derived from an EMBL/GenBank/DDBJ whole genome shotgun (WGS) entry which is preliminary data.</text>
</comment>
<protein>
    <submittedName>
        <fullName evidence="2">Uncharacterized protein</fullName>
    </submittedName>
</protein>
<reference evidence="2 3" key="1">
    <citation type="submission" date="2018-06" db="EMBL/GenBank/DDBJ databases">
        <title>Genomic Encyclopedia of Type Strains, Phase IV (KMG-IV): sequencing the most valuable type-strain genomes for metagenomic binning, comparative biology and taxonomic classification.</title>
        <authorList>
            <person name="Goeker M."/>
        </authorList>
    </citation>
    <scope>NUCLEOTIDE SEQUENCE [LARGE SCALE GENOMIC DNA]</scope>
    <source>
        <strain evidence="2 3">DSM 25619</strain>
    </source>
</reference>
<dbReference type="EMBL" id="QNRH01000007">
    <property type="protein sequence ID" value="RBO92237.1"/>
    <property type="molecule type" value="Genomic_DNA"/>
</dbReference>
<sequence length="139" mass="14480">MAETIGKFAGSVEGRDIGNALGVNILLIWIIACCAAILVFVLSMKKSSKGGCRLTLTGTGVSAILSGINTALLVVGDIDHAARQLGIATEKIRLMMVMTAVGLTPIATAAALVCRLTRSPNVPISLTTDLRVAFIFCSY</sequence>
<keyword evidence="1" id="KW-0812">Transmembrane</keyword>
<feature type="transmembrane region" description="Helical" evidence="1">
    <location>
        <begin position="54"/>
        <end position="74"/>
    </location>
</feature>
<dbReference type="AlphaFoldDB" id="A0A366DQ81"/>
<evidence type="ECO:0000313" key="2">
    <source>
        <dbReference type="EMBL" id="RBO92237.1"/>
    </source>
</evidence>
<keyword evidence="1" id="KW-1133">Transmembrane helix</keyword>
<keyword evidence="3" id="KW-1185">Reference proteome</keyword>
<dbReference type="PROSITE" id="PS51257">
    <property type="entry name" value="PROKAR_LIPOPROTEIN"/>
    <property type="match status" value="1"/>
</dbReference>
<name>A0A366DQ81_9HYPH</name>
<dbReference type="Proteomes" id="UP000252893">
    <property type="component" value="Unassembled WGS sequence"/>
</dbReference>
<accession>A0A366DQ81</accession>
<gene>
    <name evidence="2" type="ORF">DFR47_107136</name>
</gene>
<keyword evidence="1" id="KW-0472">Membrane</keyword>